<feature type="transmembrane region" description="Helical" evidence="1">
    <location>
        <begin position="379"/>
        <end position="395"/>
    </location>
</feature>
<gene>
    <name evidence="3" type="ORF">CHU92_07505</name>
</gene>
<feature type="transmembrane region" description="Helical" evidence="1">
    <location>
        <begin position="6"/>
        <end position="26"/>
    </location>
</feature>
<keyword evidence="1" id="KW-0812">Transmembrane</keyword>
<proteinExistence type="predicted"/>
<evidence type="ECO:0000256" key="1">
    <source>
        <dbReference type="SAM" id="Phobius"/>
    </source>
</evidence>
<sequence length="527" mass="59235">MITVLAYWLLLFFIFLPGGLLLNNILKLRTANITLLILTGMFFYTVIFTVAAFLMPLSAIVFYSAAGVSILTLVIYRKDAAGVLRAAASQFRSLPASYKIIFTLLAAGAALKSAQLPGITDNETYYVQTIKWLNEYGIVKGLGNLHVFLSQTSSWHVLQAGLNFSFITDRLNDINGFLFVVCLFLYFNEGKTERKTVSLTATIPLFSAVFFYFIDAPSPDLPLLVVFPIIIHLLLKRHIVLAWILFLFLAFIKITIAPLGLLFLYPLFRERTQLLFMAASGFFVLVLWILKNIVISGYPIYPFTSFGTGAEWQVPGQLLEGLHATSNIYVYGTADDTTAAGKFWSWLCRSGIDGLFNKLMIILLATVPCLAIFRKDKRYRAIYGVVLLQFIIVYVMSAQFRFFLPGMLFLSACLAAAVINGFKKIPVYNTALAIMIVACAYSFSEIKGRSLLLPEKNHRNICRYSLQSMGNLNYFSPDTAPLMYYTGNGPLPCVNKRQVLYFHRKYNIRPQMAGKSINEGFRSVKTN</sequence>
<evidence type="ECO:0000313" key="4">
    <source>
        <dbReference type="Proteomes" id="UP000216605"/>
    </source>
</evidence>
<feature type="transmembrane region" description="Helical" evidence="1">
    <location>
        <begin position="60"/>
        <end position="76"/>
    </location>
</feature>
<dbReference type="InterPro" id="IPR058514">
    <property type="entry name" value="DUF8201"/>
</dbReference>
<reference evidence="3 4" key="1">
    <citation type="submission" date="2017-07" db="EMBL/GenBank/DDBJ databases">
        <title>Flavobacterium cyanobacteriorum sp. nov., isolated from cyanobacterial aggregates in a eutrophic lake.</title>
        <authorList>
            <person name="Cai H."/>
        </authorList>
    </citation>
    <scope>NUCLEOTIDE SEQUENCE [LARGE SCALE GENOMIC DNA]</scope>
    <source>
        <strain evidence="3 4">TH021</strain>
    </source>
</reference>
<comment type="caution">
    <text evidence="3">The sequence shown here is derived from an EMBL/GenBank/DDBJ whole genome shotgun (WGS) entry which is preliminary data.</text>
</comment>
<feature type="transmembrane region" description="Helical" evidence="1">
    <location>
        <begin position="33"/>
        <end position="54"/>
    </location>
</feature>
<dbReference type="AlphaFoldDB" id="A0A255ZB45"/>
<dbReference type="OrthoDB" id="344987at2"/>
<keyword evidence="1" id="KW-0472">Membrane</keyword>
<feature type="transmembrane region" description="Helical" evidence="1">
    <location>
        <begin position="355"/>
        <end position="373"/>
    </location>
</feature>
<evidence type="ECO:0000313" key="3">
    <source>
        <dbReference type="EMBL" id="OYQ37830.1"/>
    </source>
</evidence>
<feature type="transmembrane region" description="Helical" evidence="1">
    <location>
        <begin position="196"/>
        <end position="214"/>
    </location>
</feature>
<keyword evidence="4" id="KW-1185">Reference proteome</keyword>
<dbReference type="Proteomes" id="UP000216605">
    <property type="component" value="Unassembled WGS sequence"/>
</dbReference>
<keyword evidence="1" id="KW-1133">Transmembrane helix</keyword>
<accession>A0A255ZB45</accession>
<dbReference type="RefSeq" id="WP_094414186.1">
    <property type="nucleotide sequence ID" value="NZ_NOXV01000249.1"/>
</dbReference>
<feature type="transmembrane region" description="Helical" evidence="1">
    <location>
        <begin position="425"/>
        <end position="443"/>
    </location>
</feature>
<organism evidence="3 4">
    <name type="scientific">Flavobacterium cyanobacteriorum</name>
    <dbReference type="NCBI Taxonomy" id="2022802"/>
    <lineage>
        <taxon>Bacteria</taxon>
        <taxon>Pseudomonadati</taxon>
        <taxon>Bacteroidota</taxon>
        <taxon>Flavobacteriia</taxon>
        <taxon>Flavobacteriales</taxon>
        <taxon>Flavobacteriaceae</taxon>
        <taxon>Flavobacterium</taxon>
    </lineage>
</organism>
<dbReference type="NCBIfam" id="NF047510">
    <property type="entry name" value="LIC_10190_fam"/>
    <property type="match status" value="1"/>
</dbReference>
<feature type="transmembrane region" description="Helical" evidence="1">
    <location>
        <begin position="242"/>
        <end position="268"/>
    </location>
</feature>
<evidence type="ECO:0000259" key="2">
    <source>
        <dbReference type="Pfam" id="PF26626"/>
    </source>
</evidence>
<protein>
    <recommendedName>
        <fullName evidence="2">DUF8201 domain-containing protein</fullName>
    </recommendedName>
</protein>
<dbReference type="EMBL" id="NOXV01000249">
    <property type="protein sequence ID" value="OYQ37830.1"/>
    <property type="molecule type" value="Genomic_DNA"/>
</dbReference>
<dbReference type="InterPro" id="IPR058065">
    <property type="entry name" value="LIC_10190-like"/>
</dbReference>
<name>A0A255ZB45_9FLAO</name>
<feature type="transmembrane region" description="Helical" evidence="1">
    <location>
        <begin position="274"/>
        <end position="290"/>
    </location>
</feature>
<feature type="domain" description="DUF8201" evidence="2">
    <location>
        <begin position="1"/>
        <end position="407"/>
    </location>
</feature>
<feature type="transmembrane region" description="Helical" evidence="1">
    <location>
        <begin position="402"/>
        <end position="419"/>
    </location>
</feature>
<dbReference type="Pfam" id="PF26626">
    <property type="entry name" value="DUF8201"/>
    <property type="match status" value="1"/>
</dbReference>